<dbReference type="SUPFAM" id="SSF52540">
    <property type="entry name" value="P-loop containing nucleoside triphosphate hydrolases"/>
    <property type="match status" value="1"/>
</dbReference>
<feature type="domain" description="FtsK" evidence="5">
    <location>
        <begin position="278"/>
        <end position="472"/>
    </location>
</feature>
<dbReference type="InterPro" id="IPR041027">
    <property type="entry name" value="FtsK_alpha"/>
</dbReference>
<dbReference type="EMBL" id="UINC01047902">
    <property type="protein sequence ID" value="SVB57764.1"/>
    <property type="molecule type" value="Genomic_DNA"/>
</dbReference>
<name>A0A382F5Z5_9ZZZZ</name>
<protein>
    <recommendedName>
        <fullName evidence="5">FtsK domain-containing protein</fullName>
    </recommendedName>
</protein>
<sequence length="507" mass="57594">MKTSKRTRNLSKFKKYKKLCEVAFENGALNDSSRRMLDLQADMFDLSKEEQKMVEEWFNFQVDEDIPENIRYKFLLKELKENEHLNILDKENIAKKLTGIDLPELEKELLENGILKSTIKSYLGIKLVDESTSEEYPECRKIIDSMDSGGYPEQEKSSDSYNYEVKERIKKVLKAYNIKYKHELDIEAEEGPTVTRFSLELVEGEKLSKIQSRIDDITRELGAPKTVSVANVPGTFRICFDVPKSERVPIPLSTFLRENSQPSKKESLEVGLGINTAGKIEKIDLLKTRHLLVGGTTGSGKSVFLQSMIISLISLYDSNKLKLIIIDPKQLDFSIFEGLPHLEPFGQVTYKSSAAENILIELIKLMEMRKKKIKGKALSVKAYNEMVEETDRIPYVVVVIDEYADFLMSFKDKKSRNSLEQKICRIAQVSRALGMRLVLATQRPEANIVTGLIKANFPARIALTVRSHINSSMIIDVPGAENLLGHGDMLYSSDGSSPRRLQGFFID</sequence>
<dbReference type="Pfam" id="PF01580">
    <property type="entry name" value="FtsK_SpoIIIE"/>
    <property type="match status" value="1"/>
</dbReference>
<gene>
    <name evidence="6" type="ORF">METZ01_LOCUS210618</name>
</gene>
<evidence type="ECO:0000256" key="2">
    <source>
        <dbReference type="ARBA" id="ARBA00022741"/>
    </source>
</evidence>
<evidence type="ECO:0000259" key="5">
    <source>
        <dbReference type="PROSITE" id="PS50901"/>
    </source>
</evidence>
<dbReference type="Gene3D" id="3.30.980.40">
    <property type="match status" value="1"/>
</dbReference>
<feature type="non-terminal residue" evidence="6">
    <location>
        <position position="507"/>
    </location>
</feature>
<evidence type="ECO:0000256" key="3">
    <source>
        <dbReference type="ARBA" id="ARBA00022840"/>
    </source>
</evidence>
<dbReference type="InterPro" id="IPR050206">
    <property type="entry name" value="FtsK/SpoIIIE/SftA"/>
</dbReference>
<evidence type="ECO:0000256" key="1">
    <source>
        <dbReference type="ARBA" id="ARBA00006474"/>
    </source>
</evidence>
<dbReference type="Gene3D" id="3.40.50.300">
    <property type="entry name" value="P-loop containing nucleotide triphosphate hydrolases"/>
    <property type="match status" value="1"/>
</dbReference>
<dbReference type="PROSITE" id="PS50901">
    <property type="entry name" value="FTSK"/>
    <property type="match status" value="1"/>
</dbReference>
<evidence type="ECO:0000256" key="4">
    <source>
        <dbReference type="ARBA" id="ARBA00023125"/>
    </source>
</evidence>
<dbReference type="GO" id="GO:0005524">
    <property type="term" value="F:ATP binding"/>
    <property type="evidence" value="ECO:0007669"/>
    <property type="project" value="UniProtKB-KW"/>
</dbReference>
<evidence type="ECO:0000313" key="6">
    <source>
        <dbReference type="EMBL" id="SVB57764.1"/>
    </source>
</evidence>
<dbReference type="PANTHER" id="PTHR22683">
    <property type="entry name" value="SPORULATION PROTEIN RELATED"/>
    <property type="match status" value="1"/>
</dbReference>
<dbReference type="GO" id="GO:0003677">
    <property type="term" value="F:DNA binding"/>
    <property type="evidence" value="ECO:0007669"/>
    <property type="project" value="UniProtKB-KW"/>
</dbReference>
<keyword evidence="2" id="KW-0547">Nucleotide-binding</keyword>
<accession>A0A382F5Z5</accession>
<dbReference type="PANTHER" id="PTHR22683:SF41">
    <property type="entry name" value="DNA TRANSLOCASE FTSK"/>
    <property type="match status" value="1"/>
</dbReference>
<reference evidence="6" key="1">
    <citation type="submission" date="2018-05" db="EMBL/GenBank/DDBJ databases">
        <authorList>
            <person name="Lanie J.A."/>
            <person name="Ng W.-L."/>
            <person name="Kazmierczak K.M."/>
            <person name="Andrzejewski T.M."/>
            <person name="Davidsen T.M."/>
            <person name="Wayne K.J."/>
            <person name="Tettelin H."/>
            <person name="Glass J.I."/>
            <person name="Rusch D."/>
            <person name="Podicherti R."/>
            <person name="Tsui H.-C.T."/>
            <person name="Winkler M.E."/>
        </authorList>
    </citation>
    <scope>NUCLEOTIDE SEQUENCE</scope>
</reference>
<keyword evidence="4" id="KW-0238">DNA-binding</keyword>
<keyword evidence="3" id="KW-0067">ATP-binding</keyword>
<dbReference type="InterPro" id="IPR027417">
    <property type="entry name" value="P-loop_NTPase"/>
</dbReference>
<dbReference type="AlphaFoldDB" id="A0A382F5Z5"/>
<dbReference type="InterPro" id="IPR002543">
    <property type="entry name" value="FtsK_dom"/>
</dbReference>
<dbReference type="InterPro" id="IPR003593">
    <property type="entry name" value="AAA+_ATPase"/>
</dbReference>
<dbReference type="SMART" id="SM00382">
    <property type="entry name" value="AAA"/>
    <property type="match status" value="1"/>
</dbReference>
<comment type="similarity">
    <text evidence="1">Belongs to the FtsK/SpoIIIE/SftA family.</text>
</comment>
<organism evidence="6">
    <name type="scientific">marine metagenome</name>
    <dbReference type="NCBI Taxonomy" id="408172"/>
    <lineage>
        <taxon>unclassified sequences</taxon>
        <taxon>metagenomes</taxon>
        <taxon>ecological metagenomes</taxon>
    </lineage>
</organism>
<dbReference type="Pfam" id="PF17854">
    <property type="entry name" value="FtsK_alpha"/>
    <property type="match status" value="1"/>
</dbReference>
<proteinExistence type="inferred from homology"/>